<accession>A0A3G3IF29</accession>
<dbReference type="EMBL" id="CP017686">
    <property type="protein sequence ID" value="AYQ54443.1"/>
    <property type="molecule type" value="Genomic_DNA"/>
</dbReference>
<dbReference type="Proteomes" id="UP000273278">
    <property type="component" value="Chromosome"/>
</dbReference>
<dbReference type="PROSITE" id="PS51742">
    <property type="entry name" value="PPC"/>
    <property type="match status" value="1"/>
</dbReference>
<dbReference type="AlphaFoldDB" id="A0A3G3IF29"/>
<dbReference type="CDD" id="cd11378">
    <property type="entry name" value="DUF296"/>
    <property type="match status" value="1"/>
</dbReference>
<dbReference type="Gene3D" id="3.30.1330.80">
    <property type="entry name" value="Hypothetical protein, similar to alpha- acetolactate decarboxylase, domain 2"/>
    <property type="match status" value="1"/>
</dbReference>
<evidence type="ECO:0000259" key="1">
    <source>
        <dbReference type="PROSITE" id="PS51742"/>
    </source>
</evidence>
<proteinExistence type="predicted"/>
<sequence length="150" mass="16834">MKFREMTRGRIFVLKLENGDSIKQSIESFAKEHDIMNGYYTLEGNVAAGSSFVVGLCDTNNGHHEPIIYKLENNCEFFGLGTVIRDSICGEPIIHMHGSVGRNGQAVTGCFRESVKVWLSMEVILEEIIGDKVSRDYDPVYGVRSLEIQE</sequence>
<reference evidence="2 3" key="1">
    <citation type="submission" date="2016-10" db="EMBL/GenBank/DDBJ databases">
        <title>Complete genome of the TMA-utilizing, human hosted archaeon Methanomethylophilus alvus Gen. nov, sp. nov., strain Mx-05, derived from a pure culture.</title>
        <authorList>
            <person name="Brugere J.-F."/>
            <person name="Ben Hania W."/>
            <person name="Chaudhary P.P."/>
            <person name="Gaci N."/>
            <person name="Borrel G."/>
            <person name="Cao Van Tuat L."/>
            <person name="Fardeau M.-L."/>
            <person name="Harris H.M.B."/>
            <person name="O'Toole P.W."/>
            <person name="Ollivier B."/>
        </authorList>
    </citation>
    <scope>NUCLEOTIDE SEQUENCE [LARGE SCALE GENOMIC DNA]</scope>
    <source>
        <strain evidence="2 3">Mx-05</strain>
    </source>
</reference>
<dbReference type="SUPFAM" id="SSF117856">
    <property type="entry name" value="AF0104/ALDC/Ptd012-like"/>
    <property type="match status" value="1"/>
</dbReference>
<evidence type="ECO:0000313" key="3">
    <source>
        <dbReference type="Proteomes" id="UP000273278"/>
    </source>
</evidence>
<name>A0A3G3IF29_9ARCH</name>
<protein>
    <recommendedName>
        <fullName evidence="1">PPC domain-containing protein</fullName>
    </recommendedName>
</protein>
<dbReference type="InterPro" id="IPR005175">
    <property type="entry name" value="PPC_dom"/>
</dbReference>
<gene>
    <name evidence="2" type="ORF">BKD89_01240</name>
</gene>
<dbReference type="Pfam" id="PF03479">
    <property type="entry name" value="PCC"/>
    <property type="match status" value="1"/>
</dbReference>
<feature type="domain" description="PPC" evidence="1">
    <location>
        <begin position="6"/>
        <end position="149"/>
    </location>
</feature>
<evidence type="ECO:0000313" key="2">
    <source>
        <dbReference type="EMBL" id="AYQ54443.1"/>
    </source>
</evidence>
<organism evidence="2 3">
    <name type="scientific">Methanomethylophilus alvi</name>
    <dbReference type="NCBI Taxonomy" id="1291540"/>
    <lineage>
        <taxon>Archaea</taxon>
        <taxon>Methanobacteriati</taxon>
        <taxon>Thermoplasmatota</taxon>
        <taxon>Thermoplasmata</taxon>
        <taxon>Methanomassiliicoccales</taxon>
        <taxon>Methanomethylophilaceae</taxon>
        <taxon>Methanomethylophilus</taxon>
    </lineage>
</organism>